<evidence type="ECO:0000313" key="2">
    <source>
        <dbReference type="EMBL" id="CDR45358.1"/>
    </source>
</evidence>
<accession>A0A061BEH7</accession>
<dbReference type="Gene3D" id="3.40.50.880">
    <property type="match status" value="1"/>
</dbReference>
<proteinExistence type="predicted"/>
<evidence type="ECO:0000259" key="1">
    <source>
        <dbReference type="Pfam" id="PF00117"/>
    </source>
</evidence>
<gene>
    <name evidence="2" type="ORF">CYFA0S_17e02410g</name>
</gene>
<dbReference type="PROSITE" id="PS51273">
    <property type="entry name" value="GATASE_TYPE_1"/>
    <property type="match status" value="1"/>
</dbReference>
<dbReference type="GO" id="GO:0005634">
    <property type="term" value="C:nucleus"/>
    <property type="evidence" value="ECO:0007669"/>
    <property type="project" value="TreeGrafter"/>
</dbReference>
<dbReference type="OrthoDB" id="92161at2759"/>
<name>A0A061BEH7_CYBFA</name>
<dbReference type="PhylomeDB" id="A0A061BEH7"/>
<dbReference type="Pfam" id="PF00117">
    <property type="entry name" value="GATase"/>
    <property type="match status" value="1"/>
</dbReference>
<feature type="domain" description="Glutamine amidotransferase" evidence="1">
    <location>
        <begin position="65"/>
        <end position="204"/>
    </location>
</feature>
<dbReference type="EMBL" id="LK052902">
    <property type="protein sequence ID" value="CDR45358.1"/>
    <property type="molecule type" value="Genomic_DNA"/>
</dbReference>
<dbReference type="InterPro" id="IPR044992">
    <property type="entry name" value="ChyE-like"/>
</dbReference>
<organism evidence="2">
    <name type="scientific">Cyberlindnera fabianii</name>
    <name type="common">Yeast</name>
    <name type="synonym">Hansenula fabianii</name>
    <dbReference type="NCBI Taxonomy" id="36022"/>
    <lineage>
        <taxon>Eukaryota</taxon>
        <taxon>Fungi</taxon>
        <taxon>Dikarya</taxon>
        <taxon>Ascomycota</taxon>
        <taxon>Saccharomycotina</taxon>
        <taxon>Saccharomycetes</taxon>
        <taxon>Phaffomycetales</taxon>
        <taxon>Phaffomycetaceae</taxon>
        <taxon>Cyberlindnera</taxon>
    </lineage>
</organism>
<dbReference type="CDD" id="cd01741">
    <property type="entry name" value="GATase1_1"/>
    <property type="match status" value="1"/>
</dbReference>
<dbReference type="InterPro" id="IPR029062">
    <property type="entry name" value="Class_I_gatase-like"/>
</dbReference>
<dbReference type="AlphaFoldDB" id="A0A061BEH7"/>
<sequence length="251" mass="28681">MTKDAPTKYVAIYKTDYTLKLKDKLGDLADISVTALKDGGLKRPIKVFDVIKGHFPTNLQLKEEVKAIWITGSSSDAFADEEWINNLAHHLEYLIRNHPHIRIIGICFGHQIVSRSMGAKVFRNPKGWEAGVYDVNVNVEDEDIKELFSEIGETIRIQEVHQDCAFSLPKGFKNIGSTDKTEIQGMYLKRQVLTFQGHPEIDSEYMHALIEMIIPEHPEFTKEFIDDTRARAKEPHNGKELNQICVKFIES</sequence>
<dbReference type="VEuPathDB" id="FungiDB:BON22_3841"/>
<dbReference type="GO" id="GO:0005829">
    <property type="term" value="C:cytosol"/>
    <property type="evidence" value="ECO:0007669"/>
    <property type="project" value="TreeGrafter"/>
</dbReference>
<dbReference type="SUPFAM" id="SSF52317">
    <property type="entry name" value="Class I glutamine amidotransferase-like"/>
    <property type="match status" value="1"/>
</dbReference>
<dbReference type="PANTHER" id="PTHR42695:SF5">
    <property type="entry name" value="GLUTAMINE AMIDOTRANSFERASE YLR126C-RELATED"/>
    <property type="match status" value="1"/>
</dbReference>
<protein>
    <submittedName>
        <fullName evidence="2">CYFA0S17e02410g1_1</fullName>
    </submittedName>
</protein>
<reference evidence="2" key="1">
    <citation type="journal article" date="2014" name="Genome Announc.">
        <title>Genome sequence of the yeast Cyberlindnera fabianii (Hansenula fabianii).</title>
        <authorList>
            <person name="Freel K.C."/>
            <person name="Sarilar V."/>
            <person name="Neuveglise C."/>
            <person name="Devillers H."/>
            <person name="Friedrich A."/>
            <person name="Schacherer J."/>
        </authorList>
    </citation>
    <scope>NUCLEOTIDE SEQUENCE</scope>
    <source>
        <strain evidence="2">YJS4271</strain>
    </source>
</reference>
<dbReference type="InterPro" id="IPR017926">
    <property type="entry name" value="GATASE"/>
</dbReference>
<dbReference type="PANTHER" id="PTHR42695">
    <property type="entry name" value="GLUTAMINE AMIDOTRANSFERASE YLR126C-RELATED"/>
    <property type="match status" value="1"/>
</dbReference>